<evidence type="ECO:0008006" key="4">
    <source>
        <dbReference type="Google" id="ProtNLM"/>
    </source>
</evidence>
<keyword evidence="1" id="KW-0472">Membrane</keyword>
<dbReference type="SUPFAM" id="SSF52540">
    <property type="entry name" value="P-loop containing nucleoside triphosphate hydrolases"/>
    <property type="match status" value="1"/>
</dbReference>
<keyword evidence="1" id="KW-1133">Transmembrane helix</keyword>
<comment type="caution">
    <text evidence="2">The sequence shown here is derived from an EMBL/GenBank/DDBJ whole genome shotgun (WGS) entry which is preliminary data.</text>
</comment>
<dbReference type="PANTHER" id="PTHR36978:SF3">
    <property type="entry name" value="P-LOOP CONTAINING NUCLEOSIDE TRIPHOSPHATE HYDROLASE PROTEIN"/>
    <property type="match status" value="1"/>
</dbReference>
<feature type="transmembrane region" description="Helical" evidence="1">
    <location>
        <begin position="238"/>
        <end position="257"/>
    </location>
</feature>
<dbReference type="Proteomes" id="UP001175261">
    <property type="component" value="Unassembled WGS sequence"/>
</dbReference>
<evidence type="ECO:0000313" key="3">
    <source>
        <dbReference type="Proteomes" id="UP001175261"/>
    </source>
</evidence>
<dbReference type="PANTHER" id="PTHR36978">
    <property type="entry name" value="P-LOOP CONTAINING NUCLEOTIDE TRIPHOSPHATE HYDROLASE"/>
    <property type="match status" value="1"/>
</dbReference>
<keyword evidence="3" id="KW-1185">Reference proteome</keyword>
<dbReference type="Gene3D" id="3.40.50.300">
    <property type="entry name" value="P-loop containing nucleotide triphosphate hydrolases"/>
    <property type="match status" value="1"/>
</dbReference>
<name>A0AA39GDP2_SARSR</name>
<accession>A0AA39GDP2</accession>
<keyword evidence="1" id="KW-0812">Transmembrane</keyword>
<organism evidence="2 3">
    <name type="scientific">Sarocladium strictum</name>
    <name type="common">Black bundle disease fungus</name>
    <name type="synonym">Acremonium strictum</name>
    <dbReference type="NCBI Taxonomy" id="5046"/>
    <lineage>
        <taxon>Eukaryota</taxon>
        <taxon>Fungi</taxon>
        <taxon>Dikarya</taxon>
        <taxon>Ascomycota</taxon>
        <taxon>Pezizomycotina</taxon>
        <taxon>Sordariomycetes</taxon>
        <taxon>Hypocreomycetidae</taxon>
        <taxon>Hypocreales</taxon>
        <taxon>Sarocladiaceae</taxon>
        <taxon>Sarocladium</taxon>
    </lineage>
</organism>
<dbReference type="AlphaFoldDB" id="A0AA39GDP2"/>
<evidence type="ECO:0000313" key="2">
    <source>
        <dbReference type="EMBL" id="KAK0385433.1"/>
    </source>
</evidence>
<dbReference type="InterPro" id="IPR027417">
    <property type="entry name" value="P-loop_NTPase"/>
</dbReference>
<dbReference type="EMBL" id="JAPDFR010000007">
    <property type="protein sequence ID" value="KAK0385433.1"/>
    <property type="molecule type" value="Genomic_DNA"/>
</dbReference>
<dbReference type="Pfam" id="PF17784">
    <property type="entry name" value="Sulfotransfer_4"/>
    <property type="match status" value="1"/>
</dbReference>
<gene>
    <name evidence="2" type="ORF">NLU13_7909</name>
</gene>
<dbReference type="InterPro" id="IPR040632">
    <property type="entry name" value="Sulfotransfer_4"/>
</dbReference>
<protein>
    <recommendedName>
        <fullName evidence="4">P-loop containing nucleoside triphosphate hydrolase protein</fullName>
    </recommendedName>
</protein>
<evidence type="ECO:0000256" key="1">
    <source>
        <dbReference type="SAM" id="Phobius"/>
    </source>
</evidence>
<sequence>MSDIPAKPTDLSVEPKVIAAGYTGTGTNSIAKALDTLLDGPVLHGGNALYGREDEYARQWYRVLRLRKDKAKLLKLLREVTVGYVALTDVPAALFIPELLELYPDAKVVLVDRDTEKWWNSVELITKSASYPSWALRILLWPCFTWRWIPFWSREMASFIKEQHGKDVGKELKSKHNALVRASVPKKALLEMQITDGWAPLCSFLKKPVPSQPFPDEDDAEVVDAAAKNIFSMAITTWLMYIFGYGIGVVGLLYWLWTQGKI</sequence>
<reference evidence="2" key="1">
    <citation type="submission" date="2022-10" db="EMBL/GenBank/DDBJ databases">
        <title>Determination and structural analysis of whole genome sequence of Sarocladium strictum F4-1.</title>
        <authorList>
            <person name="Hu L."/>
            <person name="Jiang Y."/>
        </authorList>
    </citation>
    <scope>NUCLEOTIDE SEQUENCE</scope>
    <source>
        <strain evidence="2">F4-1</strain>
    </source>
</reference>
<proteinExistence type="predicted"/>